<dbReference type="PROSITE" id="PS51873">
    <property type="entry name" value="TRIAD"/>
    <property type="match status" value="1"/>
</dbReference>
<evidence type="ECO:0000256" key="5">
    <source>
        <dbReference type="ARBA" id="ARBA00022737"/>
    </source>
</evidence>
<comment type="catalytic activity">
    <reaction evidence="1">
        <text>[E2 ubiquitin-conjugating enzyme]-S-ubiquitinyl-L-cysteine + [acceptor protein]-L-lysine = [E2 ubiquitin-conjugating enzyme]-L-cysteine + [acceptor protein]-N(6)-ubiquitinyl-L-lysine.</text>
        <dbReference type="EC" id="2.3.2.31"/>
    </reaction>
</comment>
<reference evidence="11 12" key="1">
    <citation type="submission" date="2014-04" db="EMBL/GenBank/DDBJ databases">
        <authorList>
            <consortium name="DOE Joint Genome Institute"/>
            <person name="Kuo A."/>
            <person name="Kohler A."/>
            <person name="Nagy L.G."/>
            <person name="Floudas D."/>
            <person name="Copeland A."/>
            <person name="Barry K.W."/>
            <person name="Cichocki N."/>
            <person name="Veneault-Fourrey C."/>
            <person name="LaButti K."/>
            <person name="Lindquist E.A."/>
            <person name="Lipzen A."/>
            <person name="Lundell T."/>
            <person name="Morin E."/>
            <person name="Murat C."/>
            <person name="Sun H."/>
            <person name="Tunlid A."/>
            <person name="Henrissat B."/>
            <person name="Grigoriev I.V."/>
            <person name="Hibbett D.S."/>
            <person name="Martin F."/>
            <person name="Nordberg H.P."/>
            <person name="Cantor M.N."/>
            <person name="Hua S.X."/>
        </authorList>
    </citation>
    <scope>NUCLEOTIDE SEQUENCE [LARGE SCALE GENOMIC DNA]</scope>
    <source>
        <strain evidence="11 12">Foug A</strain>
    </source>
</reference>
<keyword evidence="3" id="KW-0808">Transferase</keyword>
<evidence type="ECO:0000256" key="2">
    <source>
        <dbReference type="ARBA" id="ARBA00012251"/>
    </source>
</evidence>
<feature type="compositionally biased region" description="Low complexity" evidence="9">
    <location>
        <begin position="553"/>
        <end position="597"/>
    </location>
</feature>
<dbReference type="InterPro" id="IPR002867">
    <property type="entry name" value="IBR_dom"/>
</dbReference>
<dbReference type="InterPro" id="IPR044066">
    <property type="entry name" value="TRIAD_supradom"/>
</dbReference>
<keyword evidence="8" id="KW-0862">Zinc</keyword>
<dbReference type="Gene3D" id="1.20.120.1750">
    <property type="match status" value="1"/>
</dbReference>
<dbReference type="Pfam" id="PF01485">
    <property type="entry name" value="IBR"/>
    <property type="match status" value="1"/>
</dbReference>
<dbReference type="GO" id="GO:0061630">
    <property type="term" value="F:ubiquitin protein ligase activity"/>
    <property type="evidence" value="ECO:0007669"/>
    <property type="project" value="UniProtKB-EC"/>
</dbReference>
<feature type="region of interest" description="Disordered" evidence="9">
    <location>
        <begin position="99"/>
        <end position="129"/>
    </location>
</feature>
<dbReference type="AlphaFoldDB" id="A0A0C2ZW13"/>
<dbReference type="Proteomes" id="UP000053989">
    <property type="component" value="Unassembled WGS sequence"/>
</dbReference>
<evidence type="ECO:0000256" key="6">
    <source>
        <dbReference type="ARBA" id="ARBA00022771"/>
    </source>
</evidence>
<evidence type="ECO:0000256" key="7">
    <source>
        <dbReference type="ARBA" id="ARBA00022786"/>
    </source>
</evidence>
<evidence type="ECO:0000256" key="4">
    <source>
        <dbReference type="ARBA" id="ARBA00022723"/>
    </source>
</evidence>
<dbReference type="GO" id="GO:0008270">
    <property type="term" value="F:zinc ion binding"/>
    <property type="evidence" value="ECO:0007669"/>
    <property type="project" value="UniProtKB-KW"/>
</dbReference>
<protein>
    <recommendedName>
        <fullName evidence="2">RBR-type E3 ubiquitin transferase</fullName>
        <ecNumber evidence="2">2.3.2.31</ecNumber>
    </recommendedName>
</protein>
<feature type="region of interest" description="Disordered" evidence="9">
    <location>
        <begin position="431"/>
        <end position="455"/>
    </location>
</feature>
<feature type="compositionally biased region" description="Pro residues" evidence="9">
    <location>
        <begin position="432"/>
        <end position="452"/>
    </location>
</feature>
<dbReference type="PANTHER" id="PTHR11685">
    <property type="entry name" value="RBR FAMILY RING FINGER AND IBR DOMAIN-CONTAINING"/>
    <property type="match status" value="1"/>
</dbReference>
<feature type="compositionally biased region" description="Polar residues" evidence="9">
    <location>
        <begin position="110"/>
        <end position="129"/>
    </location>
</feature>
<name>A0A0C2ZW13_9AGAM</name>
<gene>
    <name evidence="11" type="ORF">SCLCIDRAFT_29342</name>
</gene>
<dbReference type="EC" id="2.3.2.31" evidence="2"/>
<evidence type="ECO:0000256" key="3">
    <source>
        <dbReference type="ARBA" id="ARBA00022679"/>
    </source>
</evidence>
<feature type="compositionally biased region" description="Low complexity" evidence="9">
    <location>
        <begin position="496"/>
        <end position="520"/>
    </location>
</feature>
<evidence type="ECO:0000256" key="8">
    <source>
        <dbReference type="ARBA" id="ARBA00022833"/>
    </source>
</evidence>
<dbReference type="OrthoDB" id="9977870at2759"/>
<evidence type="ECO:0000259" key="10">
    <source>
        <dbReference type="PROSITE" id="PS51873"/>
    </source>
</evidence>
<keyword evidence="4" id="KW-0479">Metal-binding</keyword>
<dbReference type="GO" id="GO:0016567">
    <property type="term" value="P:protein ubiquitination"/>
    <property type="evidence" value="ECO:0007669"/>
    <property type="project" value="InterPro"/>
</dbReference>
<evidence type="ECO:0000313" key="11">
    <source>
        <dbReference type="EMBL" id="KIM56672.1"/>
    </source>
</evidence>
<evidence type="ECO:0000256" key="1">
    <source>
        <dbReference type="ARBA" id="ARBA00001798"/>
    </source>
</evidence>
<feature type="domain" description="RING-type" evidence="10">
    <location>
        <begin position="179"/>
        <end position="376"/>
    </location>
</feature>
<dbReference type="CDD" id="cd22584">
    <property type="entry name" value="Rcat_RBR_unk"/>
    <property type="match status" value="1"/>
</dbReference>
<dbReference type="HOGENOM" id="CLU_022048_7_5_1"/>
<feature type="region of interest" description="Disordered" evidence="9">
    <location>
        <begin position="496"/>
        <end position="597"/>
    </location>
</feature>
<accession>A0A0C2ZW13</accession>
<dbReference type="STRING" id="1036808.A0A0C2ZW13"/>
<keyword evidence="5" id="KW-0677">Repeat</keyword>
<sequence length="697" mass="76307">MNVAGTSQPRFGRPAANGRALNASEYEDDLLQLLLDLGPLGAQHLRQYYENRSLVGQRMTDHEMAMSLFLQNAVDITAMDQDRELARLLAEELNLGEDDIDMPRHRPNVMQPQNTQATTPNRATGNGLNNPEGTQTWGEWFTSMFGWLSAPQPSDSTPSTRQCIGTQGPAVIPPVARATGHVCVICQDPIYGSEVRAPCSHYYDIACLTDLFESATRDESLYPPRCCRQNISLAQAQAHLSRDLISRFEEKAREFGTLNRVYCIQPTCSRFLGAVSQGTLFGGGPPVYDCSAPGCTARTCAGCRGKYDGWTHICRRDQGAEHVLNLGQNAGWARCPGCEQLIELNVGCFHMTCLCRTEFCYLCRARWKTCACPQWDEHRLLAVAEQRVDARLGVGQHRWERRRPVPPAQPAWLARPAQPPPVVPVVQARAQPVPPVPPRPAPRPRTPTPPPVVRLRPPQLVQNRVQPTPGPSQPAAVPTWRQRLVEARARSLGAAAATATAPTAAVRAQPQAQRQTTPATNSHAVRSPQLPITTHAGVSGARPTAPTVPPKPAALTGSARASAASTQAGPSTSKTQTQAQTSPRTSATATTATMPRATGAIKSIVSNLNERQRNNQQGETQGGSGSGPNLRRIGTQNDAVRQGMIREMMERLRVDHECDHNKWRYRHGGGRCESCHHELPMYLFVSGLFVCWRVDRG</sequence>
<dbReference type="InParanoid" id="A0A0C2ZW13"/>
<keyword evidence="7" id="KW-0833">Ubl conjugation pathway</keyword>
<dbReference type="EMBL" id="KN822111">
    <property type="protein sequence ID" value="KIM56672.1"/>
    <property type="molecule type" value="Genomic_DNA"/>
</dbReference>
<reference evidence="12" key="2">
    <citation type="submission" date="2015-01" db="EMBL/GenBank/DDBJ databases">
        <title>Evolutionary Origins and Diversification of the Mycorrhizal Mutualists.</title>
        <authorList>
            <consortium name="DOE Joint Genome Institute"/>
            <consortium name="Mycorrhizal Genomics Consortium"/>
            <person name="Kohler A."/>
            <person name="Kuo A."/>
            <person name="Nagy L.G."/>
            <person name="Floudas D."/>
            <person name="Copeland A."/>
            <person name="Barry K.W."/>
            <person name="Cichocki N."/>
            <person name="Veneault-Fourrey C."/>
            <person name="LaButti K."/>
            <person name="Lindquist E.A."/>
            <person name="Lipzen A."/>
            <person name="Lundell T."/>
            <person name="Morin E."/>
            <person name="Murat C."/>
            <person name="Riley R."/>
            <person name="Ohm R."/>
            <person name="Sun H."/>
            <person name="Tunlid A."/>
            <person name="Henrissat B."/>
            <person name="Grigoriev I.V."/>
            <person name="Hibbett D.S."/>
            <person name="Martin F."/>
        </authorList>
    </citation>
    <scope>NUCLEOTIDE SEQUENCE [LARGE SCALE GENOMIC DNA]</scope>
    <source>
        <strain evidence="12">Foug A</strain>
    </source>
</reference>
<dbReference type="SUPFAM" id="SSF57850">
    <property type="entry name" value="RING/U-box"/>
    <property type="match status" value="2"/>
</dbReference>
<evidence type="ECO:0000313" key="12">
    <source>
        <dbReference type="Proteomes" id="UP000053989"/>
    </source>
</evidence>
<dbReference type="InterPro" id="IPR031127">
    <property type="entry name" value="E3_UB_ligase_RBR"/>
</dbReference>
<keyword evidence="6" id="KW-0863">Zinc-finger</keyword>
<keyword evidence="12" id="KW-1185">Reference proteome</keyword>
<organism evidence="11 12">
    <name type="scientific">Scleroderma citrinum Foug A</name>
    <dbReference type="NCBI Taxonomy" id="1036808"/>
    <lineage>
        <taxon>Eukaryota</taxon>
        <taxon>Fungi</taxon>
        <taxon>Dikarya</taxon>
        <taxon>Basidiomycota</taxon>
        <taxon>Agaricomycotina</taxon>
        <taxon>Agaricomycetes</taxon>
        <taxon>Agaricomycetidae</taxon>
        <taxon>Boletales</taxon>
        <taxon>Sclerodermatineae</taxon>
        <taxon>Sclerodermataceae</taxon>
        <taxon>Scleroderma</taxon>
    </lineage>
</organism>
<feature type="region of interest" description="Disordered" evidence="9">
    <location>
        <begin position="612"/>
        <end position="633"/>
    </location>
</feature>
<proteinExistence type="predicted"/>
<evidence type="ECO:0000256" key="9">
    <source>
        <dbReference type="SAM" id="MobiDB-lite"/>
    </source>
</evidence>